<dbReference type="AlphaFoldDB" id="A0AAN6U281"/>
<evidence type="ECO:0000259" key="2">
    <source>
        <dbReference type="Pfam" id="PF13472"/>
    </source>
</evidence>
<gene>
    <name evidence="3" type="ORF">N657DRAFT_679635</name>
</gene>
<dbReference type="RefSeq" id="XP_062648585.1">
    <property type="nucleotide sequence ID" value="XM_062796205.1"/>
</dbReference>
<dbReference type="InterPro" id="IPR013830">
    <property type="entry name" value="SGNH_hydro"/>
</dbReference>
<evidence type="ECO:0000313" key="4">
    <source>
        <dbReference type="Proteomes" id="UP001302602"/>
    </source>
</evidence>
<dbReference type="Pfam" id="PF13472">
    <property type="entry name" value="Lipase_GDSL_2"/>
    <property type="match status" value="1"/>
</dbReference>
<dbReference type="InterPro" id="IPR013517">
    <property type="entry name" value="FG-GAP"/>
</dbReference>
<dbReference type="Gene3D" id="3.40.50.1110">
    <property type="entry name" value="SGNH hydrolase"/>
    <property type="match status" value="1"/>
</dbReference>
<dbReference type="GO" id="GO:0004622">
    <property type="term" value="F:phosphatidylcholine lysophospholipase activity"/>
    <property type="evidence" value="ECO:0007669"/>
    <property type="project" value="TreeGrafter"/>
</dbReference>
<reference evidence="3" key="2">
    <citation type="submission" date="2023-05" db="EMBL/GenBank/DDBJ databases">
        <authorList>
            <consortium name="Lawrence Berkeley National Laboratory"/>
            <person name="Steindorff A."/>
            <person name="Hensen N."/>
            <person name="Bonometti L."/>
            <person name="Westerberg I."/>
            <person name="Brannstrom I.O."/>
            <person name="Guillou S."/>
            <person name="Cros-Aarteil S."/>
            <person name="Calhoun S."/>
            <person name="Haridas S."/>
            <person name="Kuo A."/>
            <person name="Mondo S."/>
            <person name="Pangilinan J."/>
            <person name="Riley R."/>
            <person name="Labutti K."/>
            <person name="Andreopoulos B."/>
            <person name="Lipzen A."/>
            <person name="Chen C."/>
            <person name="Yanf M."/>
            <person name="Daum C."/>
            <person name="Ng V."/>
            <person name="Clum A."/>
            <person name="Ohm R."/>
            <person name="Martin F."/>
            <person name="Silar P."/>
            <person name="Natvig D."/>
            <person name="Lalanne C."/>
            <person name="Gautier V."/>
            <person name="Ament-Velasquez S.L."/>
            <person name="Kruys A."/>
            <person name="Hutchinson M.I."/>
            <person name="Powell A.J."/>
            <person name="Barry K."/>
            <person name="Miller A.N."/>
            <person name="Grigoriev I.V."/>
            <person name="Debuchy R."/>
            <person name="Gladieux P."/>
            <person name="Thoren M.H."/>
            <person name="Johannesson H."/>
        </authorList>
    </citation>
    <scope>NUCLEOTIDE SEQUENCE</scope>
    <source>
        <strain evidence="3">CBS 731.68</strain>
    </source>
</reference>
<comment type="caution">
    <text evidence="3">The sequence shown here is derived from an EMBL/GenBank/DDBJ whole genome shotgun (WGS) entry which is preliminary data.</text>
</comment>
<keyword evidence="4" id="KW-1185">Reference proteome</keyword>
<dbReference type="PANTHER" id="PTHR30383:SF31">
    <property type="entry name" value="SGNH HYDROLASE-TYPE ESTERASE DOMAIN-CONTAINING PROTEIN-RELATED"/>
    <property type="match status" value="1"/>
</dbReference>
<dbReference type="InterPro" id="IPR036514">
    <property type="entry name" value="SGNH_hydro_sf"/>
</dbReference>
<dbReference type="SUPFAM" id="SSF52266">
    <property type="entry name" value="SGNH hydrolase"/>
    <property type="match status" value="1"/>
</dbReference>
<protein>
    <submittedName>
        <fullName evidence="3">Carbohydrate esterase family 3 protein</fullName>
    </submittedName>
</protein>
<evidence type="ECO:0000313" key="3">
    <source>
        <dbReference type="EMBL" id="KAK4124814.1"/>
    </source>
</evidence>
<dbReference type="Pfam" id="PF13517">
    <property type="entry name" value="FG-GAP_3"/>
    <property type="match status" value="1"/>
</dbReference>
<name>A0AAN6U281_9PEZI</name>
<dbReference type="GeneID" id="87832973"/>
<reference evidence="3" key="1">
    <citation type="journal article" date="2023" name="Mol. Phylogenet. Evol.">
        <title>Genome-scale phylogeny and comparative genomics of the fungal order Sordariales.</title>
        <authorList>
            <person name="Hensen N."/>
            <person name="Bonometti L."/>
            <person name="Westerberg I."/>
            <person name="Brannstrom I.O."/>
            <person name="Guillou S."/>
            <person name="Cros-Aarteil S."/>
            <person name="Calhoun S."/>
            <person name="Haridas S."/>
            <person name="Kuo A."/>
            <person name="Mondo S."/>
            <person name="Pangilinan J."/>
            <person name="Riley R."/>
            <person name="LaButti K."/>
            <person name="Andreopoulos B."/>
            <person name="Lipzen A."/>
            <person name="Chen C."/>
            <person name="Yan M."/>
            <person name="Daum C."/>
            <person name="Ng V."/>
            <person name="Clum A."/>
            <person name="Steindorff A."/>
            <person name="Ohm R.A."/>
            <person name="Martin F."/>
            <person name="Silar P."/>
            <person name="Natvig D.O."/>
            <person name="Lalanne C."/>
            <person name="Gautier V."/>
            <person name="Ament-Velasquez S.L."/>
            <person name="Kruys A."/>
            <person name="Hutchinson M.I."/>
            <person name="Powell A.J."/>
            <person name="Barry K."/>
            <person name="Miller A.N."/>
            <person name="Grigoriev I.V."/>
            <person name="Debuchy R."/>
            <person name="Gladieux P."/>
            <person name="Hiltunen Thoren M."/>
            <person name="Johannesson H."/>
        </authorList>
    </citation>
    <scope>NUCLEOTIDE SEQUENCE</scope>
    <source>
        <strain evidence="3">CBS 731.68</strain>
    </source>
</reference>
<dbReference type="PANTHER" id="PTHR30383">
    <property type="entry name" value="THIOESTERASE 1/PROTEASE 1/LYSOPHOSPHOLIPASE L1"/>
    <property type="match status" value="1"/>
</dbReference>
<accession>A0AAN6U281</accession>
<dbReference type="InterPro" id="IPR051532">
    <property type="entry name" value="Ester_Hydrolysis_Enzymes"/>
</dbReference>
<proteinExistence type="predicted"/>
<sequence length="230" mass="25154">MEIAAAADKSIKYQPNIVVINVGTNDCMQNCKIDELQARYRALLDKLFSQIPGVTIILTNVLPGTVQGIVDNRGSVNEQIRALVSDTRYNEQPKVVLTDVDAPATVFTKRHFVSDGIHLNDDGHKHGLYDMLCISPNGDAHVSINNYDGTFMGPQFWKSNEGSPQAQVRLADIDGDGRADYCTIADNGDITCWGNWGSGDLPVGWNPLGVVSTAKGMRNVDGVCFAERQW</sequence>
<dbReference type="Proteomes" id="UP001302602">
    <property type="component" value="Unassembled WGS sequence"/>
</dbReference>
<dbReference type="InterPro" id="IPR028994">
    <property type="entry name" value="Integrin_alpha_N"/>
</dbReference>
<keyword evidence="1" id="KW-0732">Signal</keyword>
<dbReference type="SUPFAM" id="SSF69318">
    <property type="entry name" value="Integrin alpha N-terminal domain"/>
    <property type="match status" value="1"/>
</dbReference>
<feature type="domain" description="SGNH hydrolase-type esterase" evidence="2">
    <location>
        <begin position="10"/>
        <end position="125"/>
    </location>
</feature>
<organism evidence="3 4">
    <name type="scientific">Parathielavia appendiculata</name>
    <dbReference type="NCBI Taxonomy" id="2587402"/>
    <lineage>
        <taxon>Eukaryota</taxon>
        <taxon>Fungi</taxon>
        <taxon>Dikarya</taxon>
        <taxon>Ascomycota</taxon>
        <taxon>Pezizomycotina</taxon>
        <taxon>Sordariomycetes</taxon>
        <taxon>Sordariomycetidae</taxon>
        <taxon>Sordariales</taxon>
        <taxon>Chaetomiaceae</taxon>
        <taxon>Parathielavia</taxon>
    </lineage>
</organism>
<evidence type="ECO:0000256" key="1">
    <source>
        <dbReference type="ARBA" id="ARBA00022729"/>
    </source>
</evidence>
<dbReference type="EMBL" id="MU853226">
    <property type="protein sequence ID" value="KAK4124814.1"/>
    <property type="molecule type" value="Genomic_DNA"/>
</dbReference>